<dbReference type="InterPro" id="IPR013665">
    <property type="entry name" value="Sfi1_dom"/>
</dbReference>
<reference evidence="3 4" key="1">
    <citation type="submission" date="2024-09" db="EMBL/GenBank/DDBJ databases">
        <title>Rethinking Asexuality: The Enigmatic Case of Functional Sexual Genes in Lepraria (Stereocaulaceae).</title>
        <authorList>
            <person name="Doellman M."/>
            <person name="Sun Y."/>
            <person name="Barcenas-Pena A."/>
            <person name="Lumbsch H.T."/>
            <person name="Grewe F."/>
        </authorList>
    </citation>
    <scope>NUCLEOTIDE SEQUENCE [LARGE SCALE GENOMIC DNA]</scope>
    <source>
        <strain evidence="3 4">Mercado 3170</strain>
    </source>
</reference>
<name>A0ABR4AAE3_9LECA</name>
<keyword evidence="4" id="KW-1185">Reference proteome</keyword>
<evidence type="ECO:0000313" key="3">
    <source>
        <dbReference type="EMBL" id="KAL2042444.1"/>
    </source>
</evidence>
<feature type="region of interest" description="Disordered" evidence="1">
    <location>
        <begin position="1017"/>
        <end position="1042"/>
    </location>
</feature>
<comment type="caution">
    <text evidence="3">The sequence shown here is derived from an EMBL/GenBank/DDBJ whole genome shotgun (WGS) entry which is preliminary data.</text>
</comment>
<dbReference type="Pfam" id="PF08457">
    <property type="entry name" value="Sfi1"/>
    <property type="match status" value="1"/>
</dbReference>
<sequence>MPPESPLTEHNSTDEHSPLTDENIAILYQIVKSAEQYPEVDTKPFRAIFAAYENILPENGLDPDHDQIYLRFLFRLGDGREEGQSLYDRFEALLEELGVQLEFVPDEEGIQDATTNITRELRTGYNGDAHFPSPLKTQRRSRRASFASMYDAADDGTPQARSRAESMSRLETTEQTVLEDRPSTRATTRKTEKIISNAASSRMAKAQARRVRLTAEEFASDLKYHQRRHRSVSSQGDQQPQRHGAPTADEAENRRRAPPSVDEDVSLTNNEPENLIGAPEASPKERLYPVAKSAHIYNPSRTQLLRDADTFYNYRIHSVARDVVDKWCFAALQAKDQHEHMDRLASARDKETLLRQAFEHWRLRLHAKKQAIATERYFDHLERRTTRARELQLLSKAFTHWAQCAHDEVLRTSDARERILGMKYFRAWRAITITNHVKTRQQGLRKFFGIWKRCYVRSLTDDIKADLVYQECVSRRAYWQWFWGFCERRAPEWRVARLKRRHLFSLVAAFRDYRRRDQQITLKSNNLAQKRVLSPWLEKARIILSSQREAIAFDQRKQIAHALQAWRLRRRHAPLARQVSNMVDWRVAGVTFTTFVTRFRFEKQAEHVCRLRIMRNALTQWNDRLRCQTLAHRIDGRYCLEVLYKWVVAERYIFLRRLSEERLKQRCLDSLKNECLSRQSNRAQSCHVLQDAWAKVALQTHLFHWNSRLNAQCQAEQIAFEFHAPKIVQEVVQLWIRSFEHLRKLDRWAKDANFYFACKNLLKRWQAATVESKKQKRRNAYMQVRRRSKMSLAASVLQRWRLVSAQNTDMQQQASLTYQNRLLGVSTKLFDYWKGQSDLQLDQNHEVVQHYDRRLIERQLYTWIGKLEYQSRLEKMADLNYDMRVRNVAFGWLHKLRIGLIELKGREANAESLRKWYEKRHLLKLLRRWQDKTSRKLNRLPQEKGISPETNRPRPRAADNDDDPTKRAEDWTEFDLGDWVPALEAQSSITPLPGYLSTPSKRAARAKALVRVSTTPAGTPFESRLRSQLGTTPRMSRRTGVGRSIAALKGSTFGAILEDSPRTPSARRS</sequence>
<feature type="region of interest" description="Disordered" evidence="1">
    <location>
        <begin position="937"/>
        <end position="967"/>
    </location>
</feature>
<accession>A0ABR4AAE3</accession>
<evidence type="ECO:0000313" key="4">
    <source>
        <dbReference type="Proteomes" id="UP001590950"/>
    </source>
</evidence>
<protein>
    <recommendedName>
        <fullName evidence="2">Sfi1 spindle body domain-containing protein</fullName>
    </recommendedName>
</protein>
<feature type="compositionally biased region" description="Polar residues" evidence="1">
    <location>
        <begin position="232"/>
        <end position="241"/>
    </location>
</feature>
<feature type="region of interest" description="Disordered" evidence="1">
    <location>
        <begin position="222"/>
        <end position="280"/>
    </location>
</feature>
<evidence type="ECO:0000259" key="2">
    <source>
        <dbReference type="Pfam" id="PF08457"/>
    </source>
</evidence>
<feature type="region of interest" description="Disordered" evidence="1">
    <location>
        <begin position="150"/>
        <end position="207"/>
    </location>
</feature>
<feature type="compositionally biased region" description="Basic and acidic residues" evidence="1">
    <location>
        <begin position="162"/>
        <end position="193"/>
    </location>
</feature>
<proteinExistence type="predicted"/>
<dbReference type="Proteomes" id="UP001590950">
    <property type="component" value="Unassembled WGS sequence"/>
</dbReference>
<organism evidence="3 4">
    <name type="scientific">Stereocaulon virgatum</name>
    <dbReference type="NCBI Taxonomy" id="373712"/>
    <lineage>
        <taxon>Eukaryota</taxon>
        <taxon>Fungi</taxon>
        <taxon>Dikarya</taxon>
        <taxon>Ascomycota</taxon>
        <taxon>Pezizomycotina</taxon>
        <taxon>Lecanoromycetes</taxon>
        <taxon>OSLEUM clade</taxon>
        <taxon>Lecanoromycetidae</taxon>
        <taxon>Lecanorales</taxon>
        <taxon>Lecanorineae</taxon>
        <taxon>Stereocaulaceae</taxon>
        <taxon>Stereocaulon</taxon>
    </lineage>
</organism>
<feature type="domain" description="Sfi1 spindle body" evidence="2">
    <location>
        <begin position="365"/>
        <end position="933"/>
    </location>
</feature>
<evidence type="ECO:0000256" key="1">
    <source>
        <dbReference type="SAM" id="MobiDB-lite"/>
    </source>
</evidence>
<feature type="compositionally biased region" description="Basic and acidic residues" evidence="1">
    <location>
        <begin position="956"/>
        <end position="967"/>
    </location>
</feature>
<dbReference type="EMBL" id="JBEFKJ010000014">
    <property type="protein sequence ID" value="KAL2042444.1"/>
    <property type="molecule type" value="Genomic_DNA"/>
</dbReference>
<gene>
    <name evidence="3" type="ORF">N7G274_004936</name>
</gene>